<accession>A0A9P7J571</accession>
<dbReference type="AlphaFoldDB" id="A0A9P7J571"/>
<gene>
    <name evidence="1" type="ORF">BJ212DRAFT_995509</name>
</gene>
<proteinExistence type="predicted"/>
<comment type="caution">
    <text evidence="1">The sequence shown here is derived from an EMBL/GenBank/DDBJ whole genome shotgun (WGS) entry which is preliminary data.</text>
</comment>
<dbReference type="GeneID" id="64638555"/>
<dbReference type="RefSeq" id="XP_041186369.1">
    <property type="nucleotide sequence ID" value="XM_041344539.1"/>
</dbReference>
<reference evidence="1" key="1">
    <citation type="journal article" date="2020" name="New Phytol.">
        <title>Comparative genomics reveals dynamic genome evolution in host specialist ectomycorrhizal fungi.</title>
        <authorList>
            <person name="Lofgren L.A."/>
            <person name="Nguyen N.H."/>
            <person name="Vilgalys R."/>
            <person name="Ruytinx J."/>
            <person name="Liao H.L."/>
            <person name="Branco S."/>
            <person name="Kuo A."/>
            <person name="LaButti K."/>
            <person name="Lipzen A."/>
            <person name="Andreopoulos W."/>
            <person name="Pangilinan J."/>
            <person name="Riley R."/>
            <person name="Hundley H."/>
            <person name="Na H."/>
            <person name="Barry K."/>
            <person name="Grigoriev I.V."/>
            <person name="Stajich J.E."/>
            <person name="Kennedy P.G."/>
        </authorList>
    </citation>
    <scope>NUCLEOTIDE SEQUENCE</scope>
    <source>
        <strain evidence="1">MN1</strain>
    </source>
</reference>
<organism evidence="1 2">
    <name type="scientific">Suillus subaureus</name>
    <dbReference type="NCBI Taxonomy" id="48587"/>
    <lineage>
        <taxon>Eukaryota</taxon>
        <taxon>Fungi</taxon>
        <taxon>Dikarya</taxon>
        <taxon>Basidiomycota</taxon>
        <taxon>Agaricomycotina</taxon>
        <taxon>Agaricomycetes</taxon>
        <taxon>Agaricomycetidae</taxon>
        <taxon>Boletales</taxon>
        <taxon>Suillineae</taxon>
        <taxon>Suillaceae</taxon>
        <taxon>Suillus</taxon>
    </lineage>
</organism>
<sequence>MKASTFDEWSSSSVLWAINTVPEHFTSLRGFSDHTFDNTAVLMILMSIQLGREAASLCPEGHTDRAYYLHNLAFSLTYRFDHQGKPNDLDEAISLYEEGCACALLGTNIVIPHWTT</sequence>
<dbReference type="OrthoDB" id="2690695at2759"/>
<protein>
    <submittedName>
        <fullName evidence="1">Uncharacterized protein</fullName>
    </submittedName>
</protein>
<evidence type="ECO:0000313" key="1">
    <source>
        <dbReference type="EMBL" id="KAG1803015.1"/>
    </source>
</evidence>
<dbReference type="EMBL" id="JABBWG010000074">
    <property type="protein sequence ID" value="KAG1803015.1"/>
    <property type="molecule type" value="Genomic_DNA"/>
</dbReference>
<dbReference type="Proteomes" id="UP000807769">
    <property type="component" value="Unassembled WGS sequence"/>
</dbReference>
<evidence type="ECO:0000313" key="2">
    <source>
        <dbReference type="Proteomes" id="UP000807769"/>
    </source>
</evidence>
<keyword evidence="2" id="KW-1185">Reference proteome</keyword>
<name>A0A9P7J571_9AGAM</name>